<evidence type="ECO:0000256" key="6">
    <source>
        <dbReference type="SAM" id="MobiDB-lite"/>
    </source>
</evidence>
<keyword evidence="3 5" id="KW-0694">RNA-binding</keyword>
<dbReference type="CDD" id="cd12682">
    <property type="entry name" value="RRM_RBPMS"/>
    <property type="match status" value="1"/>
</dbReference>
<dbReference type="RefSeq" id="XP_010951649.1">
    <property type="nucleotide sequence ID" value="XM_010953347.2"/>
</dbReference>
<dbReference type="PROSITE" id="PS50102">
    <property type="entry name" value="RRM"/>
    <property type="match status" value="1"/>
</dbReference>
<gene>
    <name evidence="8" type="primary">RBPMS</name>
</gene>
<dbReference type="SUPFAM" id="SSF54928">
    <property type="entry name" value="RNA-binding domain, RBD"/>
    <property type="match status" value="1"/>
</dbReference>
<evidence type="ECO:0000256" key="4">
    <source>
        <dbReference type="ARBA" id="ARBA00023242"/>
    </source>
</evidence>
<evidence type="ECO:0000256" key="5">
    <source>
        <dbReference type="PROSITE-ProRule" id="PRU00176"/>
    </source>
</evidence>
<dbReference type="InterPro" id="IPR012677">
    <property type="entry name" value="Nucleotide-bd_a/b_plait_sf"/>
</dbReference>
<dbReference type="InterPro" id="IPR000504">
    <property type="entry name" value="RRM_dom"/>
</dbReference>
<dbReference type="Pfam" id="PF00076">
    <property type="entry name" value="RRM_1"/>
    <property type="match status" value="1"/>
</dbReference>
<dbReference type="AlphaFoldDB" id="A0A9W3GRH7"/>
<organism evidence="8">
    <name type="scientific">Camelus bactrianus</name>
    <name type="common">Bactrian camel</name>
    <dbReference type="NCBI Taxonomy" id="9837"/>
    <lineage>
        <taxon>Eukaryota</taxon>
        <taxon>Metazoa</taxon>
        <taxon>Chordata</taxon>
        <taxon>Craniata</taxon>
        <taxon>Vertebrata</taxon>
        <taxon>Euteleostomi</taxon>
        <taxon>Mammalia</taxon>
        <taxon>Eutheria</taxon>
        <taxon>Laurasiatheria</taxon>
        <taxon>Artiodactyla</taxon>
        <taxon>Tylopoda</taxon>
        <taxon>Camelidae</taxon>
        <taxon>Camelus</taxon>
    </lineage>
</organism>
<evidence type="ECO:0000256" key="3">
    <source>
        <dbReference type="ARBA" id="ARBA00022884"/>
    </source>
</evidence>
<feature type="compositionally biased region" description="Basic residues" evidence="6">
    <location>
        <begin position="381"/>
        <end position="399"/>
    </location>
</feature>
<dbReference type="SMART" id="SM00360">
    <property type="entry name" value="RRM"/>
    <property type="match status" value="1"/>
</dbReference>
<dbReference type="GO" id="GO:0005634">
    <property type="term" value="C:nucleus"/>
    <property type="evidence" value="ECO:0007669"/>
    <property type="project" value="UniProtKB-SubCell"/>
</dbReference>
<evidence type="ECO:0000256" key="2">
    <source>
        <dbReference type="ARBA" id="ARBA00004210"/>
    </source>
</evidence>
<evidence type="ECO:0000259" key="7">
    <source>
        <dbReference type="PROSITE" id="PS50102"/>
    </source>
</evidence>
<dbReference type="FunFam" id="3.30.70.330:FF:000037">
    <property type="entry name" value="RNA-binding protein with multiple splicing 2"/>
    <property type="match status" value="1"/>
</dbReference>
<feature type="compositionally biased region" description="Polar residues" evidence="6">
    <location>
        <begin position="32"/>
        <end position="41"/>
    </location>
</feature>
<feature type="region of interest" description="Disordered" evidence="6">
    <location>
        <begin position="1"/>
        <end position="232"/>
    </location>
</feature>
<feature type="region of interest" description="Disordered" evidence="6">
    <location>
        <begin position="344"/>
        <end position="419"/>
    </location>
</feature>
<proteinExistence type="predicted"/>
<reference evidence="8" key="1">
    <citation type="submission" date="2025-08" db="UniProtKB">
        <authorList>
            <consortium name="RefSeq"/>
        </authorList>
    </citation>
    <scope>IDENTIFICATION</scope>
</reference>
<dbReference type="Gene3D" id="3.30.70.330">
    <property type="match status" value="1"/>
</dbReference>
<feature type="compositionally biased region" description="Pro residues" evidence="6">
    <location>
        <begin position="360"/>
        <end position="375"/>
    </location>
</feature>
<comment type="subcellular location">
    <subcellularLocation>
        <location evidence="2">Cytoplasm</location>
        <location evidence="2">Stress granule</location>
    </subcellularLocation>
    <subcellularLocation>
        <location evidence="1">Nucleus</location>
    </subcellularLocation>
</comment>
<keyword evidence="4" id="KW-0539">Nucleus</keyword>
<evidence type="ECO:0000256" key="1">
    <source>
        <dbReference type="ARBA" id="ARBA00004123"/>
    </source>
</evidence>
<name>A0A9W3GRH7_CAMBA</name>
<dbReference type="InterPro" id="IPR035979">
    <property type="entry name" value="RBD_domain_sf"/>
</dbReference>
<feature type="compositionally biased region" description="Acidic residues" evidence="6">
    <location>
        <begin position="76"/>
        <end position="85"/>
    </location>
</feature>
<evidence type="ECO:0000313" key="8">
    <source>
        <dbReference type="RefSeq" id="XP_010951649.1"/>
    </source>
</evidence>
<dbReference type="KEGG" id="cbai:105067723"/>
<dbReference type="OrthoDB" id="431169at2759"/>
<feature type="domain" description="RRM" evidence="7">
    <location>
        <begin position="425"/>
        <end position="502"/>
    </location>
</feature>
<dbReference type="GO" id="GO:0010494">
    <property type="term" value="C:cytoplasmic stress granule"/>
    <property type="evidence" value="ECO:0007669"/>
    <property type="project" value="UniProtKB-SubCell"/>
</dbReference>
<accession>A0A9W3GRH7</accession>
<protein>
    <submittedName>
        <fullName evidence="8">RNA-binding protein with multiple splicing</fullName>
    </submittedName>
</protein>
<dbReference type="PANTHER" id="PTHR10501">
    <property type="entry name" value="U1 SMALL NUCLEAR RIBONUCLEOPROTEIN A/U2 SMALL NUCLEAR RIBONUCLEOPROTEIN B"/>
    <property type="match status" value="1"/>
</dbReference>
<dbReference type="CTD" id="11030"/>
<dbReference type="GO" id="GO:0003723">
    <property type="term" value="F:RNA binding"/>
    <property type="evidence" value="ECO:0007669"/>
    <property type="project" value="UniProtKB-UniRule"/>
</dbReference>
<sequence length="649" mass="68637">MAKEGKVLASLVSTGAQDHHSAIAQEDIAPSKISQKNQRQPGKQLIPGQSDKGWRGIGGGAAREASRRARAGQSEEAGEVSEETASEVGLKLRPENGGSERAAPGYHSSSLPPGPPGAERARGPDPLPSPSSDLALRPTAVSGAGVCRFRPRPLPGARHPAAGQPPSAQPLLPRGALPSRVPSLRAPACSPRPGRAEERGGGEEGRVERGEGGRQAREGELLGARTSQSQPARSVHSAALWVPAAPRCPAPPPAPLRVPLAPSLQKLLRSGSSRPQPLVVHIPSSLGSLLGRAPRPILSSFLPSLASARLPSLFRFPSRVPIVSVPFSVRRRLALPRLSLALPESPAAVVSQRRRSPSRAAPPLPRLQPPQPPAPGEGKSGRARPRPAPRPSPARRGRTGKMNNGGKAEKENTPNEANLQEEEVRTLFVSGLPLDIKPRELYLLFRPFKGYEGSLIKLTSKQPVGFVSFDSRSEAEAAKNALNGIRFDPEIPQTLRLEFAKANTKMAKNKLVGTPNPSTPLPNTVPQFIAREPYELTVPALYPSSPEVWAPYPLYPAELAPALPPPAFTYPASLHAQVPSPTPATGLCPGPILYLLSQEGSSNSALCLVSKWTQMHKAISHGCAGSLPPRLLLRAGSPVSSAEYCVPGV</sequence>
<feature type="compositionally biased region" description="Basic and acidic residues" evidence="6">
    <location>
        <begin position="194"/>
        <end position="220"/>
    </location>
</feature>